<gene>
    <name evidence="2" type="ORF">Nepgr_029757</name>
</gene>
<feature type="region of interest" description="Disordered" evidence="1">
    <location>
        <begin position="1"/>
        <end position="32"/>
    </location>
</feature>
<sequence length="151" mass="17270">MGSGERMDLLWEALEKESSRETEQKEKKKKEKAGKLCCFLGLKFPAGKLNFSKGKPNYMRISKGAEEEDDELKQLPELEVNEIEFRAITVGVGKIQEIEEENPVQKAQEIVKRKTLWEATVQLPQGTVEGSGLGRKREDIEWRQTLACKLF</sequence>
<evidence type="ECO:0000313" key="2">
    <source>
        <dbReference type="EMBL" id="GMH27914.1"/>
    </source>
</evidence>
<dbReference type="PANTHER" id="PTHR36760">
    <property type="entry name" value="ACIDIC LEUCINE-RICH NUCLEAR PHOSPHOPROTEIN 32 FAMILY B PROTEIN"/>
    <property type="match status" value="1"/>
</dbReference>
<accession>A0AAD3Y5E4</accession>
<name>A0AAD3Y5E4_NEPGR</name>
<protein>
    <submittedName>
        <fullName evidence="2">Uncharacterized protein</fullName>
    </submittedName>
</protein>
<evidence type="ECO:0000313" key="3">
    <source>
        <dbReference type="Proteomes" id="UP001279734"/>
    </source>
</evidence>
<comment type="caution">
    <text evidence="2">The sequence shown here is derived from an EMBL/GenBank/DDBJ whole genome shotgun (WGS) entry which is preliminary data.</text>
</comment>
<reference evidence="2" key="1">
    <citation type="submission" date="2023-05" db="EMBL/GenBank/DDBJ databases">
        <title>Nepenthes gracilis genome sequencing.</title>
        <authorList>
            <person name="Fukushima K."/>
        </authorList>
    </citation>
    <scope>NUCLEOTIDE SEQUENCE</scope>
    <source>
        <strain evidence="2">SING2019-196</strain>
    </source>
</reference>
<keyword evidence="3" id="KW-1185">Reference proteome</keyword>
<feature type="compositionally biased region" description="Basic and acidic residues" evidence="1">
    <location>
        <begin position="1"/>
        <end position="26"/>
    </location>
</feature>
<organism evidence="2 3">
    <name type="scientific">Nepenthes gracilis</name>
    <name type="common">Slender pitcher plant</name>
    <dbReference type="NCBI Taxonomy" id="150966"/>
    <lineage>
        <taxon>Eukaryota</taxon>
        <taxon>Viridiplantae</taxon>
        <taxon>Streptophyta</taxon>
        <taxon>Embryophyta</taxon>
        <taxon>Tracheophyta</taxon>
        <taxon>Spermatophyta</taxon>
        <taxon>Magnoliopsida</taxon>
        <taxon>eudicotyledons</taxon>
        <taxon>Gunneridae</taxon>
        <taxon>Pentapetalae</taxon>
        <taxon>Caryophyllales</taxon>
        <taxon>Nepenthaceae</taxon>
        <taxon>Nepenthes</taxon>
    </lineage>
</organism>
<proteinExistence type="predicted"/>
<evidence type="ECO:0000256" key="1">
    <source>
        <dbReference type="SAM" id="MobiDB-lite"/>
    </source>
</evidence>
<dbReference type="AlphaFoldDB" id="A0AAD3Y5E4"/>
<dbReference type="Proteomes" id="UP001279734">
    <property type="component" value="Unassembled WGS sequence"/>
</dbReference>
<dbReference type="EMBL" id="BSYO01000033">
    <property type="protein sequence ID" value="GMH27914.1"/>
    <property type="molecule type" value="Genomic_DNA"/>
</dbReference>
<dbReference type="PANTHER" id="PTHR36760:SF1">
    <property type="entry name" value="ACIDIC LEUCINE-RICH NUCLEAR PHOSPHOPROTEIN 32 FAMILY B PROTEIN"/>
    <property type="match status" value="1"/>
</dbReference>